<dbReference type="KEGG" id="lvi:G7068_16295"/>
<protein>
    <submittedName>
        <fullName evidence="1">Uncharacterized protein</fullName>
    </submittedName>
</protein>
<accession>A0A6G7XJQ6</accession>
<dbReference type="AlphaFoldDB" id="A0A6G7XJQ6"/>
<name>A0A6G7XJQ6_9MICO</name>
<dbReference type="Proteomes" id="UP000502677">
    <property type="component" value="Chromosome"/>
</dbReference>
<reference evidence="1 2" key="1">
    <citation type="submission" date="2020-03" db="EMBL/GenBank/DDBJ databases">
        <title>Leucobacter sp. nov., isolated from beetles.</title>
        <authorList>
            <person name="Hyun D.-W."/>
            <person name="Bae J.-W."/>
        </authorList>
    </citation>
    <scope>NUCLEOTIDE SEQUENCE [LARGE SCALE GENOMIC DNA]</scope>
    <source>
        <strain evidence="1 2">HDW9C</strain>
    </source>
</reference>
<proteinExistence type="predicted"/>
<evidence type="ECO:0000313" key="1">
    <source>
        <dbReference type="EMBL" id="QIK64608.1"/>
    </source>
</evidence>
<keyword evidence="2" id="KW-1185">Reference proteome</keyword>
<gene>
    <name evidence="1" type="ORF">G7068_16295</name>
</gene>
<dbReference type="EMBL" id="CP049863">
    <property type="protein sequence ID" value="QIK64608.1"/>
    <property type="molecule type" value="Genomic_DNA"/>
</dbReference>
<organism evidence="1 2">
    <name type="scientific">Leucobacter viscericola</name>
    <dbReference type="NCBI Taxonomy" id="2714935"/>
    <lineage>
        <taxon>Bacteria</taxon>
        <taxon>Bacillati</taxon>
        <taxon>Actinomycetota</taxon>
        <taxon>Actinomycetes</taxon>
        <taxon>Micrococcales</taxon>
        <taxon>Microbacteriaceae</taxon>
        <taxon>Leucobacter</taxon>
    </lineage>
</organism>
<sequence length="48" mass="5060">MGGAVLMGAASERDQAVTLNLADAVTKELFEAILEKFDLDHGTPSLRG</sequence>
<dbReference type="RefSeq" id="WP_166292903.1">
    <property type="nucleotide sequence ID" value="NZ_CP049863.1"/>
</dbReference>
<evidence type="ECO:0000313" key="2">
    <source>
        <dbReference type="Proteomes" id="UP000502677"/>
    </source>
</evidence>